<organism evidence="2 3">
    <name type="scientific">Puniceibacterium antarcticum</name>
    <dbReference type="NCBI Taxonomy" id="1206336"/>
    <lineage>
        <taxon>Bacteria</taxon>
        <taxon>Pseudomonadati</taxon>
        <taxon>Pseudomonadota</taxon>
        <taxon>Alphaproteobacteria</taxon>
        <taxon>Rhodobacterales</taxon>
        <taxon>Paracoccaceae</taxon>
        <taxon>Puniceibacterium</taxon>
    </lineage>
</organism>
<dbReference type="RefSeq" id="WP_099910346.1">
    <property type="nucleotide sequence ID" value="NZ_AWWI01000054.1"/>
</dbReference>
<feature type="compositionally biased region" description="Polar residues" evidence="1">
    <location>
        <begin position="32"/>
        <end position="46"/>
    </location>
</feature>
<accession>A0A2G8RH25</accession>
<comment type="caution">
    <text evidence="2">The sequence shown here is derived from an EMBL/GenBank/DDBJ whole genome shotgun (WGS) entry which is preliminary data.</text>
</comment>
<gene>
    <name evidence="2" type="ORF">P775_07605</name>
</gene>
<evidence type="ECO:0000313" key="2">
    <source>
        <dbReference type="EMBL" id="PIL20830.1"/>
    </source>
</evidence>
<sequence length="46" mass="4407">MKVVLILGVLALAGCGADGDPIAPKKPETPGVSMSVTGTANIGISG</sequence>
<proteinExistence type="predicted"/>
<dbReference type="AlphaFoldDB" id="A0A2G8RH25"/>
<dbReference type="Proteomes" id="UP000231259">
    <property type="component" value="Unassembled WGS sequence"/>
</dbReference>
<evidence type="ECO:0000313" key="3">
    <source>
        <dbReference type="Proteomes" id="UP000231259"/>
    </source>
</evidence>
<dbReference type="EMBL" id="AWWI01000054">
    <property type="protein sequence ID" value="PIL20830.1"/>
    <property type="molecule type" value="Genomic_DNA"/>
</dbReference>
<name>A0A2G8RH25_9RHOB</name>
<protein>
    <submittedName>
        <fullName evidence="2">Uncharacterized protein</fullName>
    </submittedName>
</protein>
<keyword evidence="3" id="KW-1185">Reference proteome</keyword>
<feature type="region of interest" description="Disordered" evidence="1">
    <location>
        <begin position="20"/>
        <end position="46"/>
    </location>
</feature>
<reference evidence="2 3" key="1">
    <citation type="submission" date="2013-09" db="EMBL/GenBank/DDBJ databases">
        <title>Genome sequencing of Phaeobacter antarcticus sp. nov. SM1211.</title>
        <authorList>
            <person name="Zhang X.-Y."/>
            <person name="Liu C."/>
            <person name="Chen X.-L."/>
            <person name="Xie B.-B."/>
            <person name="Qin Q.-L."/>
            <person name="Rong J.-C."/>
            <person name="Zhang Y.-Z."/>
        </authorList>
    </citation>
    <scope>NUCLEOTIDE SEQUENCE [LARGE SCALE GENOMIC DNA]</scope>
    <source>
        <strain evidence="2 3">SM1211</strain>
    </source>
</reference>
<evidence type="ECO:0000256" key="1">
    <source>
        <dbReference type="SAM" id="MobiDB-lite"/>
    </source>
</evidence>
<dbReference type="PROSITE" id="PS51257">
    <property type="entry name" value="PROKAR_LIPOPROTEIN"/>
    <property type="match status" value="1"/>
</dbReference>